<accession>D9SU55</accession>
<reference evidence="1 2" key="1">
    <citation type="submission" date="2010-08" db="EMBL/GenBank/DDBJ databases">
        <title>Complete sequence of Clostridium cellulovorans 743B.</title>
        <authorList>
            <consortium name="US DOE Joint Genome Institute"/>
            <person name="Lucas S."/>
            <person name="Copeland A."/>
            <person name="Lapidus A."/>
            <person name="Cheng J.-F."/>
            <person name="Bruce D."/>
            <person name="Goodwin L."/>
            <person name="Pitluck S."/>
            <person name="Chertkov O."/>
            <person name="Detter J.C."/>
            <person name="Han C."/>
            <person name="Tapia R."/>
            <person name="Land M."/>
            <person name="Hauser L."/>
            <person name="Chang Y.-J."/>
            <person name="Jeffries C."/>
            <person name="Kyrpides N."/>
            <person name="Ivanova N."/>
            <person name="Mikhailova N."/>
            <person name="Hemme C.L."/>
            <person name="Woyke T."/>
        </authorList>
    </citation>
    <scope>NUCLEOTIDE SEQUENCE [LARGE SCALE GENOMIC DNA]</scope>
    <source>
        <strain evidence="2">ATCC 35296 / DSM 3052 / OCM 3 / 743B</strain>
    </source>
</reference>
<dbReference type="HOGENOM" id="CLU_2804818_0_0_9"/>
<dbReference type="OrthoDB" id="2086573at2"/>
<protein>
    <submittedName>
        <fullName evidence="1">Uncharacterized protein</fullName>
    </submittedName>
</protein>
<name>D9SU55_CLOC7</name>
<gene>
    <name evidence="1" type="ordered locus">Clocel_1137</name>
</gene>
<dbReference type="KEGG" id="ccb:Clocel_1137"/>
<keyword evidence="2" id="KW-1185">Reference proteome</keyword>
<dbReference type="EMBL" id="CP002160">
    <property type="protein sequence ID" value="ADL50893.1"/>
    <property type="molecule type" value="Genomic_DNA"/>
</dbReference>
<sequence length="67" mass="8167">MPIICNIEKNVMFELDLLNDRYLDIKKERTNFENWIPFILKLIFSDKVHNYSEEQGQHLLFLKLKIL</sequence>
<dbReference type="Proteomes" id="UP000002730">
    <property type="component" value="Chromosome"/>
</dbReference>
<organism evidence="1 2">
    <name type="scientific">Clostridium cellulovorans (strain ATCC 35296 / DSM 3052 / OCM 3 / 743B)</name>
    <dbReference type="NCBI Taxonomy" id="573061"/>
    <lineage>
        <taxon>Bacteria</taxon>
        <taxon>Bacillati</taxon>
        <taxon>Bacillota</taxon>
        <taxon>Clostridia</taxon>
        <taxon>Eubacteriales</taxon>
        <taxon>Clostridiaceae</taxon>
        <taxon>Clostridium</taxon>
    </lineage>
</organism>
<evidence type="ECO:0000313" key="2">
    <source>
        <dbReference type="Proteomes" id="UP000002730"/>
    </source>
</evidence>
<proteinExistence type="predicted"/>
<dbReference type="AlphaFoldDB" id="D9SU55"/>
<evidence type="ECO:0000313" key="1">
    <source>
        <dbReference type="EMBL" id="ADL50893.1"/>
    </source>
</evidence>